<comment type="subcellular location">
    <subcellularLocation>
        <location evidence="1 6">Cytoplasmic vesicle membrane</location>
        <topology evidence="1 6">Peripheral membrane protein</topology>
        <orientation evidence="1 6">Cytoplasmic side</orientation>
    </subcellularLocation>
    <subcellularLocation>
        <location evidence="6">Membrane</location>
        <location evidence="6">Coated pit</location>
        <topology evidence="6">Peripheral membrane protein</topology>
        <orientation evidence="6">Cytoplasmic side</orientation>
    </subcellularLocation>
    <text evidence="6">Cytoplasmic face of coated pits and vesicles.</text>
</comment>
<dbReference type="EMBL" id="SOZI01000006">
    <property type="protein sequence ID" value="TNY23933.1"/>
    <property type="molecule type" value="Genomic_DNA"/>
</dbReference>
<dbReference type="PANTHER" id="PTHR10639:SF7">
    <property type="entry name" value="CLATHRIN LIGHT CHAIN"/>
    <property type="match status" value="1"/>
</dbReference>
<comment type="function">
    <text evidence="6">Clathrin is the major protein of the polyhedral coat of coated pits and vesicles.</text>
</comment>
<evidence type="ECO:0000256" key="2">
    <source>
        <dbReference type="ARBA" id="ARBA00005263"/>
    </source>
</evidence>
<dbReference type="GO" id="GO:0005198">
    <property type="term" value="F:structural molecule activity"/>
    <property type="evidence" value="ECO:0007669"/>
    <property type="project" value="InterPro"/>
</dbReference>
<dbReference type="AlphaFoldDB" id="A0A5C5G449"/>
<comment type="similarity">
    <text evidence="2 6">Belongs to the clathrin light chain family.</text>
</comment>
<dbReference type="GO" id="GO:0030132">
    <property type="term" value="C:clathrin coat of coated pit"/>
    <property type="evidence" value="ECO:0007669"/>
    <property type="project" value="InterPro"/>
</dbReference>
<evidence type="ECO:0000256" key="8">
    <source>
        <dbReference type="SAM" id="MobiDB-lite"/>
    </source>
</evidence>
<comment type="caution">
    <text evidence="9">The sequence shown here is derived from an EMBL/GenBank/DDBJ whole genome shotgun (WGS) entry which is preliminary data.</text>
</comment>
<accession>A0A5C5G449</accession>
<protein>
    <recommendedName>
        <fullName evidence="6">Clathrin light chain</fullName>
    </recommendedName>
</protein>
<keyword evidence="3 6" id="KW-0472">Membrane</keyword>
<dbReference type="OrthoDB" id="5512at2759"/>
<dbReference type="GO" id="GO:0006886">
    <property type="term" value="P:intracellular protein transport"/>
    <property type="evidence" value="ECO:0007669"/>
    <property type="project" value="InterPro"/>
</dbReference>
<gene>
    <name evidence="9" type="ORF">DMC30DRAFT_238294</name>
</gene>
<evidence type="ECO:0000256" key="4">
    <source>
        <dbReference type="ARBA" id="ARBA00023176"/>
    </source>
</evidence>
<feature type="compositionally biased region" description="Low complexity" evidence="8">
    <location>
        <begin position="70"/>
        <end position="89"/>
    </location>
</feature>
<dbReference type="STRING" id="5288.A0A5C5G449"/>
<dbReference type="GO" id="GO:0030130">
    <property type="term" value="C:clathrin coat of trans-Golgi network vesicle"/>
    <property type="evidence" value="ECO:0007669"/>
    <property type="project" value="InterPro"/>
</dbReference>
<dbReference type="GO" id="GO:0072583">
    <property type="term" value="P:clathrin-dependent endocytosis"/>
    <property type="evidence" value="ECO:0007669"/>
    <property type="project" value="TreeGrafter"/>
</dbReference>
<feature type="compositionally biased region" description="Low complexity" evidence="8">
    <location>
        <begin position="123"/>
        <end position="132"/>
    </location>
</feature>
<dbReference type="GO" id="GO:0032050">
    <property type="term" value="F:clathrin heavy chain binding"/>
    <property type="evidence" value="ECO:0007669"/>
    <property type="project" value="TreeGrafter"/>
</dbReference>
<dbReference type="Proteomes" id="UP000311382">
    <property type="component" value="Unassembled WGS sequence"/>
</dbReference>
<evidence type="ECO:0000256" key="5">
    <source>
        <dbReference type="ARBA" id="ARBA00023329"/>
    </source>
</evidence>
<keyword evidence="10" id="KW-1185">Reference proteome</keyword>
<dbReference type="InterPro" id="IPR000996">
    <property type="entry name" value="Clathrin_L-chain"/>
</dbReference>
<feature type="coiled-coil region" evidence="7">
    <location>
        <begin position="158"/>
        <end position="211"/>
    </location>
</feature>
<dbReference type="PANTHER" id="PTHR10639">
    <property type="entry name" value="CLATHRIN LIGHT CHAIN"/>
    <property type="match status" value="1"/>
</dbReference>
<evidence type="ECO:0000313" key="9">
    <source>
        <dbReference type="EMBL" id="TNY23933.1"/>
    </source>
</evidence>
<keyword evidence="5 6" id="KW-0968">Cytoplasmic vesicle</keyword>
<keyword evidence="4 6" id="KW-0168">Coated pit</keyword>
<proteinExistence type="inferred from homology"/>
<keyword evidence="7" id="KW-0175">Coiled coil</keyword>
<sequence length="273" mass="29386">MDDLFGSNEQADPQSDFLARERAALGSDASSFAAPADSAQHDKDYEASAAAFPDLDGGDDDALSGFTSSAPAPAAAPTGQVGGQVSVTGDNEFAAFEQEYPEIDLPSDEPHQNGFDNTPSAPPSAGLSAPASFGQSASPSATPAPQQEGESEFIKSWREKQAEEIAAREEEYARKKEETIAKARNDIDNFYKEYNAKKEKAIAQNKEDEEKFKAALTDSLAKGTTWERICDLVELQDSRSKTTTKSKQDLTRFKELLLSLRREGETAPGAAGY</sequence>
<organism evidence="9 10">
    <name type="scientific">Rhodotorula diobovata</name>
    <dbReference type="NCBI Taxonomy" id="5288"/>
    <lineage>
        <taxon>Eukaryota</taxon>
        <taxon>Fungi</taxon>
        <taxon>Dikarya</taxon>
        <taxon>Basidiomycota</taxon>
        <taxon>Pucciniomycotina</taxon>
        <taxon>Microbotryomycetes</taxon>
        <taxon>Sporidiobolales</taxon>
        <taxon>Sporidiobolaceae</taxon>
        <taxon>Rhodotorula</taxon>
    </lineage>
</organism>
<evidence type="ECO:0000256" key="6">
    <source>
        <dbReference type="RuleBase" id="RU363137"/>
    </source>
</evidence>
<evidence type="ECO:0000313" key="10">
    <source>
        <dbReference type="Proteomes" id="UP000311382"/>
    </source>
</evidence>
<reference evidence="9 10" key="1">
    <citation type="submission" date="2019-03" db="EMBL/GenBank/DDBJ databases">
        <title>Rhodosporidium diobovatum UCD-FST 08-225 genome sequencing, assembly, and annotation.</title>
        <authorList>
            <person name="Fakankun I.U."/>
            <person name="Fristensky B."/>
            <person name="Levin D.B."/>
        </authorList>
    </citation>
    <scope>NUCLEOTIDE SEQUENCE [LARGE SCALE GENOMIC DNA]</scope>
    <source>
        <strain evidence="9 10">UCD-FST 08-225</strain>
    </source>
</reference>
<name>A0A5C5G449_9BASI</name>
<feature type="compositionally biased region" description="Polar residues" evidence="8">
    <location>
        <begin position="133"/>
        <end position="145"/>
    </location>
</feature>
<evidence type="ECO:0000256" key="7">
    <source>
        <dbReference type="SAM" id="Coils"/>
    </source>
</evidence>
<evidence type="ECO:0000256" key="3">
    <source>
        <dbReference type="ARBA" id="ARBA00023136"/>
    </source>
</evidence>
<feature type="region of interest" description="Disordered" evidence="8">
    <location>
        <begin position="21"/>
        <end position="156"/>
    </location>
</feature>
<feature type="compositionally biased region" description="Low complexity" evidence="8">
    <location>
        <begin position="27"/>
        <end position="38"/>
    </location>
</feature>
<evidence type="ECO:0000256" key="1">
    <source>
        <dbReference type="ARBA" id="ARBA00004180"/>
    </source>
</evidence>
<dbReference type="Pfam" id="PF01086">
    <property type="entry name" value="Clathrin_lg_ch"/>
    <property type="match status" value="1"/>
</dbReference>